<proteinExistence type="inferred from homology"/>
<evidence type="ECO:0000259" key="4">
    <source>
        <dbReference type="SMART" id="SM00062"/>
    </source>
</evidence>
<protein>
    <submittedName>
        <fullName evidence="5">Putative aliphatic sulfonates-binding protein</fullName>
    </submittedName>
</protein>
<keyword evidence="6" id="KW-1185">Reference proteome</keyword>
<dbReference type="AlphaFoldDB" id="A0A0P8WEL3"/>
<evidence type="ECO:0000256" key="3">
    <source>
        <dbReference type="SAM" id="SignalP"/>
    </source>
</evidence>
<feature type="chain" id="PRO_5039272992" evidence="3">
    <location>
        <begin position="33"/>
        <end position="365"/>
    </location>
</feature>
<dbReference type="PANTHER" id="PTHR30024:SF42">
    <property type="entry name" value="ALIPHATIC SULFONATES-BINDING PROTEIN-RELATED"/>
    <property type="match status" value="1"/>
</dbReference>
<sequence length="365" mass="38926">MITKKSSVTKRKRGRLLLIPLFAITLVMTVLAGCSSNQTPSGSTATPGSSTPAPTVEADQSKDFVLRIGYGGSLCEAPLHMAYEKGYFEEEGLKVELTKLAPGTIFDAVTANQVDAGFSLLASLVQPLSNGLPVKITTGLHTGCDKVLAKKDSGITSPADFKGKKVGVPSMTSSPIIFTKRVLADNGIGVGVQNSEVEFVVYSTTDLPIALENGAVDAIAMNDPTATIAANEYDLNVVFDSALDAPYKDQYCCSAFVRENIVTDYPDIAAKYTRAMQKASAWVQENQDEAAKIQVDNKWVAGDAEVNAKVLKTFNYIPSVSGAYDAFGITAKQLQEVGMLDAGVDVDNLHKNSFTALDGIPEEYK</sequence>
<dbReference type="PANTHER" id="PTHR30024">
    <property type="entry name" value="ALIPHATIC SULFONATES-BINDING PROTEIN-RELATED"/>
    <property type="match status" value="1"/>
</dbReference>
<feature type="domain" description="Solute-binding protein family 3/N-terminal" evidence="4">
    <location>
        <begin position="65"/>
        <end position="290"/>
    </location>
</feature>
<feature type="region of interest" description="Disordered" evidence="2">
    <location>
        <begin position="38"/>
        <end position="57"/>
    </location>
</feature>
<reference evidence="5 6" key="1">
    <citation type="submission" date="2015-09" db="EMBL/GenBank/DDBJ databases">
        <title>Genome sequence of Oxobacter pfennigii DSM 3222.</title>
        <authorList>
            <person name="Poehlein A."/>
            <person name="Bengelsdorf F.R."/>
            <person name="Schiel-Bengelsdorf B."/>
            <person name="Duerre P."/>
            <person name="Daniel R."/>
        </authorList>
    </citation>
    <scope>NUCLEOTIDE SEQUENCE [LARGE SCALE GENOMIC DNA]</scope>
    <source>
        <strain evidence="5 6">DSM 3222</strain>
    </source>
</reference>
<dbReference type="InterPro" id="IPR015168">
    <property type="entry name" value="SsuA/THI5"/>
</dbReference>
<dbReference type="EMBL" id="LKET01000014">
    <property type="protein sequence ID" value="KPU46180.1"/>
    <property type="molecule type" value="Genomic_DNA"/>
</dbReference>
<comment type="caution">
    <text evidence="5">The sequence shown here is derived from an EMBL/GenBank/DDBJ whole genome shotgun (WGS) entry which is preliminary data.</text>
</comment>
<gene>
    <name evidence="5" type="primary">ssuA_1</name>
    <name evidence="5" type="ORF">OXPF_02900</name>
</gene>
<comment type="similarity">
    <text evidence="1">Belongs to the bacterial solute-binding protein SsuA/TauA family.</text>
</comment>
<dbReference type="PROSITE" id="PS51257">
    <property type="entry name" value="PROKAR_LIPOPROTEIN"/>
    <property type="match status" value="1"/>
</dbReference>
<feature type="signal peptide" evidence="3">
    <location>
        <begin position="1"/>
        <end position="32"/>
    </location>
</feature>
<feature type="compositionally biased region" description="Low complexity" evidence="2">
    <location>
        <begin position="39"/>
        <end position="55"/>
    </location>
</feature>
<dbReference type="Gene3D" id="3.40.190.10">
    <property type="entry name" value="Periplasmic binding protein-like II"/>
    <property type="match status" value="2"/>
</dbReference>
<dbReference type="SMART" id="SM00062">
    <property type="entry name" value="PBPb"/>
    <property type="match status" value="1"/>
</dbReference>
<name>A0A0P8WEL3_9CLOT</name>
<dbReference type="PATRIC" id="fig|36849.3.peg.316"/>
<dbReference type="Proteomes" id="UP000050326">
    <property type="component" value="Unassembled WGS sequence"/>
</dbReference>
<dbReference type="STRING" id="36849.OXPF_02900"/>
<evidence type="ECO:0000313" key="5">
    <source>
        <dbReference type="EMBL" id="KPU46180.1"/>
    </source>
</evidence>
<dbReference type="Pfam" id="PF09084">
    <property type="entry name" value="NMT1"/>
    <property type="match status" value="1"/>
</dbReference>
<evidence type="ECO:0000256" key="2">
    <source>
        <dbReference type="SAM" id="MobiDB-lite"/>
    </source>
</evidence>
<dbReference type="RefSeq" id="WP_054873437.1">
    <property type="nucleotide sequence ID" value="NZ_LKET01000014.1"/>
</dbReference>
<dbReference type="SUPFAM" id="SSF53850">
    <property type="entry name" value="Periplasmic binding protein-like II"/>
    <property type="match status" value="1"/>
</dbReference>
<keyword evidence="3" id="KW-0732">Signal</keyword>
<evidence type="ECO:0000256" key="1">
    <source>
        <dbReference type="ARBA" id="ARBA00010742"/>
    </source>
</evidence>
<dbReference type="InterPro" id="IPR001638">
    <property type="entry name" value="Solute-binding_3/MltF_N"/>
</dbReference>
<organism evidence="5 6">
    <name type="scientific">Oxobacter pfennigii</name>
    <dbReference type="NCBI Taxonomy" id="36849"/>
    <lineage>
        <taxon>Bacteria</taxon>
        <taxon>Bacillati</taxon>
        <taxon>Bacillota</taxon>
        <taxon>Clostridia</taxon>
        <taxon>Eubacteriales</taxon>
        <taxon>Clostridiaceae</taxon>
        <taxon>Oxobacter</taxon>
    </lineage>
</organism>
<accession>A0A0P8WEL3</accession>
<evidence type="ECO:0000313" key="6">
    <source>
        <dbReference type="Proteomes" id="UP000050326"/>
    </source>
</evidence>